<protein>
    <submittedName>
        <fullName evidence="1">Uncharacterized protein</fullName>
    </submittedName>
</protein>
<dbReference type="Proteomes" id="UP001476583">
    <property type="component" value="Chromosome"/>
</dbReference>
<name>A0ABZ2RR28_ECTME</name>
<keyword evidence="2" id="KW-1185">Reference proteome</keyword>
<proteinExistence type="predicted"/>
<gene>
    <name evidence="1" type="ORF">WG219_06560</name>
</gene>
<organism evidence="1 2">
    <name type="scientific">Ectopseudomonas mendocina</name>
    <name type="common">Pseudomonas mendocina</name>
    <dbReference type="NCBI Taxonomy" id="300"/>
    <lineage>
        <taxon>Bacteria</taxon>
        <taxon>Pseudomonadati</taxon>
        <taxon>Pseudomonadota</taxon>
        <taxon>Gammaproteobacteria</taxon>
        <taxon>Pseudomonadales</taxon>
        <taxon>Pseudomonadaceae</taxon>
        <taxon>Ectopseudomonas</taxon>
    </lineage>
</organism>
<sequence>MSSDSEQPVDVQDFIDQQPVGRFHLLLVALGFAITEVDVFDTAAIGFIARLFVKAWGFQPYL</sequence>
<reference evidence="1 2" key="1">
    <citation type="submission" date="2024-03" db="EMBL/GenBank/DDBJ databases">
        <title>Complete genome of BD2.</title>
        <authorList>
            <person name="Cao G."/>
        </authorList>
    </citation>
    <scope>NUCLEOTIDE SEQUENCE [LARGE SCALE GENOMIC DNA]</scope>
    <source>
        <strain evidence="1 2">BD2</strain>
    </source>
</reference>
<evidence type="ECO:0000313" key="1">
    <source>
        <dbReference type="EMBL" id="WXL27111.1"/>
    </source>
</evidence>
<accession>A0ABZ2RR28</accession>
<dbReference type="EMBL" id="CP148074">
    <property type="protein sequence ID" value="WXL27111.1"/>
    <property type="molecule type" value="Genomic_DNA"/>
</dbReference>
<evidence type="ECO:0000313" key="2">
    <source>
        <dbReference type="Proteomes" id="UP001476583"/>
    </source>
</evidence>